<feature type="compositionally biased region" description="Low complexity" evidence="1">
    <location>
        <begin position="112"/>
        <end position="126"/>
    </location>
</feature>
<dbReference type="Proteomes" id="UP001301728">
    <property type="component" value="Unassembled WGS sequence"/>
</dbReference>
<evidence type="ECO:0008006" key="4">
    <source>
        <dbReference type="Google" id="ProtNLM"/>
    </source>
</evidence>
<gene>
    <name evidence="2" type="ORF">VB854_29245</name>
</gene>
<evidence type="ECO:0000313" key="2">
    <source>
        <dbReference type="EMBL" id="MEA5523022.1"/>
    </source>
</evidence>
<reference evidence="2 3" key="1">
    <citation type="submission" date="2023-12" db="EMBL/GenBank/DDBJ databases">
        <title>Baltic Sea Cyanobacteria.</title>
        <authorList>
            <person name="Delbaje E."/>
            <person name="Fewer D.P."/>
            <person name="Shishido T.K."/>
        </authorList>
    </citation>
    <scope>NUCLEOTIDE SEQUENCE [LARGE SCALE GENOMIC DNA]</scope>
    <source>
        <strain evidence="2 3">CCNP 1315</strain>
    </source>
</reference>
<name>A0ABU5U747_9CYAN</name>
<dbReference type="EMBL" id="JAYGHT010000198">
    <property type="protein sequence ID" value="MEA5523022.1"/>
    <property type="molecule type" value="Genomic_DNA"/>
</dbReference>
<organism evidence="2 3">
    <name type="scientific">Limnoraphis robusta CCNP1315</name>
    <dbReference type="NCBI Taxonomy" id="3110306"/>
    <lineage>
        <taxon>Bacteria</taxon>
        <taxon>Bacillati</taxon>
        <taxon>Cyanobacteriota</taxon>
        <taxon>Cyanophyceae</taxon>
        <taxon>Oscillatoriophycideae</taxon>
        <taxon>Oscillatoriales</taxon>
        <taxon>Sirenicapillariaceae</taxon>
        <taxon>Limnoraphis</taxon>
    </lineage>
</organism>
<keyword evidence="3" id="KW-1185">Reference proteome</keyword>
<evidence type="ECO:0000256" key="1">
    <source>
        <dbReference type="SAM" id="MobiDB-lite"/>
    </source>
</evidence>
<accession>A0ABU5U747</accession>
<comment type="caution">
    <text evidence="2">The sequence shown here is derived from an EMBL/GenBank/DDBJ whole genome shotgun (WGS) entry which is preliminary data.</text>
</comment>
<protein>
    <recommendedName>
        <fullName evidence="4">DUF1190 domain-containing protein</fullName>
    </recommendedName>
</protein>
<sequence>MMDKTTPRKSRRTAVITLVLIASIGLKACESSNKRREVYRNLPECQQEWGKPELCEPITDNSYPVGYYYGPYYRYRNGNYYYYRTYNSPPRVIPVNAGVRTSPPPRSGLFGRSSSPNRSRSSVGNTRRGGFGSGGRVGTGSRGG</sequence>
<evidence type="ECO:0000313" key="3">
    <source>
        <dbReference type="Proteomes" id="UP001301728"/>
    </source>
</evidence>
<proteinExistence type="predicted"/>
<feature type="region of interest" description="Disordered" evidence="1">
    <location>
        <begin position="91"/>
        <end position="144"/>
    </location>
</feature>
<feature type="compositionally biased region" description="Gly residues" evidence="1">
    <location>
        <begin position="127"/>
        <end position="144"/>
    </location>
</feature>
<dbReference type="RefSeq" id="WP_323274572.1">
    <property type="nucleotide sequence ID" value="NZ_JAYGHT010000198.1"/>
</dbReference>